<sequence>MPNRRHFLQGSAALMTLAAGSQLLPGFAFAANPAPLLQREIPSSGEALPVIGLGTSQTFNVGMDDDSLDDLDEVVRAFINGGAKVIDTAPSYGAAEAVTGELLKRTKTQGKAFLASKLSSTGRERGLAQFQASLKALQTDKMDLLQVHNLQDTTRQLALARELRDQGKVRYIGITHYLESAHDDLLAVLAVLAKEKVDFVQLNYSVGERNAEKRLLPYCRDNGIATLINRPFQRAQLLGRIKGKPLPEWANEIDATSWAQLLLKFIIANEAVTVVIPATSNPRYMVDNLKAGQGRLPNAEQRERIVQAFS</sequence>
<evidence type="ECO:0000259" key="2">
    <source>
        <dbReference type="Pfam" id="PF00248"/>
    </source>
</evidence>
<dbReference type="InterPro" id="IPR023210">
    <property type="entry name" value="NADP_OxRdtase_dom"/>
</dbReference>
<dbReference type="InterPro" id="IPR020471">
    <property type="entry name" value="AKR"/>
</dbReference>
<feature type="chain" id="PRO_5017407803" evidence="1">
    <location>
        <begin position="31"/>
        <end position="310"/>
    </location>
</feature>
<dbReference type="PRINTS" id="PR00069">
    <property type="entry name" value="ALDKETRDTASE"/>
</dbReference>
<dbReference type="RefSeq" id="WP_092371129.1">
    <property type="nucleotide sequence ID" value="NZ_FNBM01000010.1"/>
</dbReference>
<dbReference type="AlphaFoldDB" id="A0A1G7TRX9"/>
<dbReference type="PROSITE" id="PS51318">
    <property type="entry name" value="TAT"/>
    <property type="match status" value="1"/>
</dbReference>
<evidence type="ECO:0000313" key="4">
    <source>
        <dbReference type="Proteomes" id="UP000243378"/>
    </source>
</evidence>
<dbReference type="InterPro" id="IPR053135">
    <property type="entry name" value="AKR2_Oxidoreductase"/>
</dbReference>
<dbReference type="EMBL" id="FNBM01000010">
    <property type="protein sequence ID" value="SDG38031.1"/>
    <property type="molecule type" value="Genomic_DNA"/>
</dbReference>
<feature type="signal peptide" evidence="1">
    <location>
        <begin position="1"/>
        <end position="30"/>
    </location>
</feature>
<accession>A0A1G7TRX9</accession>
<proteinExistence type="predicted"/>
<evidence type="ECO:0000313" key="3">
    <source>
        <dbReference type="EMBL" id="SDG38031.1"/>
    </source>
</evidence>
<dbReference type="InterPro" id="IPR036812">
    <property type="entry name" value="NAD(P)_OxRdtase_dom_sf"/>
</dbReference>
<name>A0A1G7TRX9_9GAMM</name>
<dbReference type="PANTHER" id="PTHR43312:SF1">
    <property type="entry name" value="NADP-DEPENDENT OXIDOREDUCTASE DOMAIN-CONTAINING PROTEIN"/>
    <property type="match status" value="1"/>
</dbReference>
<feature type="domain" description="NADP-dependent oxidoreductase" evidence="2">
    <location>
        <begin position="51"/>
        <end position="299"/>
    </location>
</feature>
<evidence type="ECO:0000256" key="1">
    <source>
        <dbReference type="SAM" id="SignalP"/>
    </source>
</evidence>
<keyword evidence="1" id="KW-0732">Signal</keyword>
<dbReference type="Gene3D" id="3.20.20.100">
    <property type="entry name" value="NADP-dependent oxidoreductase domain"/>
    <property type="match status" value="1"/>
</dbReference>
<reference evidence="3 4" key="1">
    <citation type="submission" date="2016-10" db="EMBL/GenBank/DDBJ databases">
        <authorList>
            <person name="de Groot N.N."/>
        </authorList>
    </citation>
    <scope>NUCLEOTIDE SEQUENCE [LARGE SCALE GENOMIC DNA]</scope>
    <source>
        <strain evidence="3 4">LMG 25475</strain>
    </source>
</reference>
<dbReference type="InterPro" id="IPR006311">
    <property type="entry name" value="TAT_signal"/>
</dbReference>
<organism evidence="3 4">
    <name type="scientific">Phytopseudomonas seleniipraecipitans</name>
    <dbReference type="NCBI Taxonomy" id="640205"/>
    <lineage>
        <taxon>Bacteria</taxon>
        <taxon>Pseudomonadati</taxon>
        <taxon>Pseudomonadota</taxon>
        <taxon>Gammaproteobacteria</taxon>
        <taxon>Pseudomonadales</taxon>
        <taxon>Pseudomonadaceae</taxon>
        <taxon>Phytopseudomonas</taxon>
    </lineage>
</organism>
<dbReference type="PANTHER" id="PTHR43312">
    <property type="entry name" value="D-THREO-ALDOSE 1-DEHYDROGENASE"/>
    <property type="match status" value="1"/>
</dbReference>
<protein>
    <submittedName>
        <fullName evidence="3">Aldo/keto reductase</fullName>
    </submittedName>
</protein>
<dbReference type="SUPFAM" id="SSF51430">
    <property type="entry name" value="NAD(P)-linked oxidoreductase"/>
    <property type="match status" value="1"/>
</dbReference>
<dbReference type="STRING" id="640205.SAMN05216381_3854"/>
<dbReference type="CDD" id="cd19095">
    <property type="entry name" value="AKR_PA4992-like"/>
    <property type="match status" value="1"/>
</dbReference>
<gene>
    <name evidence="3" type="ORF">SAMN05216381_3854</name>
</gene>
<dbReference type="GO" id="GO:0016491">
    <property type="term" value="F:oxidoreductase activity"/>
    <property type="evidence" value="ECO:0007669"/>
    <property type="project" value="InterPro"/>
</dbReference>
<dbReference type="Pfam" id="PF00248">
    <property type="entry name" value="Aldo_ket_red"/>
    <property type="match status" value="1"/>
</dbReference>
<dbReference type="OrthoDB" id="8563187at2"/>
<dbReference type="Proteomes" id="UP000243378">
    <property type="component" value="Unassembled WGS sequence"/>
</dbReference>